<feature type="compositionally biased region" description="Low complexity" evidence="5">
    <location>
        <begin position="944"/>
        <end position="959"/>
    </location>
</feature>
<comment type="caution">
    <text evidence="7">The sequence shown here is derived from an EMBL/GenBank/DDBJ whole genome shotgun (WGS) entry which is preliminary data.</text>
</comment>
<evidence type="ECO:0000313" key="8">
    <source>
        <dbReference type="Proteomes" id="UP000322899"/>
    </source>
</evidence>
<feature type="compositionally biased region" description="Gly residues" evidence="5">
    <location>
        <begin position="865"/>
        <end position="877"/>
    </location>
</feature>
<dbReference type="Gene3D" id="1.25.40.860">
    <property type="match status" value="1"/>
</dbReference>
<keyword evidence="2" id="KW-0396">Initiation factor</keyword>
<dbReference type="GO" id="GO:0043614">
    <property type="term" value="C:multi-eIF complex"/>
    <property type="evidence" value="ECO:0007669"/>
    <property type="project" value="TreeGrafter"/>
</dbReference>
<keyword evidence="4" id="KW-0175">Coiled coil</keyword>
<dbReference type="Gene3D" id="4.10.860.10">
    <property type="entry name" value="UVR domain"/>
    <property type="match status" value="1"/>
</dbReference>
<name>A0A5A8EF68_CAFRO</name>
<protein>
    <recommendedName>
        <fullName evidence="6">eIF3a PCI domain-containing protein</fullName>
    </recommendedName>
</protein>
<keyword evidence="3" id="KW-0648">Protein biosynthesis</keyword>
<dbReference type="OrthoDB" id="18884at2759"/>
<dbReference type="PANTHER" id="PTHR14005:SF0">
    <property type="entry name" value="EUKARYOTIC TRANSLATION INITIATION FACTOR 3 SUBUNIT A"/>
    <property type="match status" value="1"/>
</dbReference>
<dbReference type="GO" id="GO:0003743">
    <property type="term" value="F:translation initiation factor activity"/>
    <property type="evidence" value="ECO:0007669"/>
    <property type="project" value="UniProtKB-KW"/>
</dbReference>
<evidence type="ECO:0000256" key="4">
    <source>
        <dbReference type="SAM" id="Coils"/>
    </source>
</evidence>
<gene>
    <name evidence="7" type="ORF">FNF27_01804</name>
</gene>
<dbReference type="EMBL" id="VLTO01000007">
    <property type="protein sequence ID" value="KAA0176523.1"/>
    <property type="molecule type" value="Genomic_DNA"/>
</dbReference>
<accession>A0A5A8EF68</accession>
<evidence type="ECO:0000259" key="6">
    <source>
        <dbReference type="Pfam" id="PF22591"/>
    </source>
</evidence>
<proteinExistence type="predicted"/>
<evidence type="ECO:0000256" key="3">
    <source>
        <dbReference type="ARBA" id="ARBA00022917"/>
    </source>
</evidence>
<feature type="region of interest" description="Disordered" evidence="5">
    <location>
        <begin position="857"/>
        <end position="995"/>
    </location>
</feature>
<evidence type="ECO:0000256" key="1">
    <source>
        <dbReference type="ARBA" id="ARBA00022490"/>
    </source>
</evidence>
<evidence type="ECO:0000313" key="7">
    <source>
        <dbReference type="EMBL" id="KAA0176523.1"/>
    </source>
</evidence>
<feature type="region of interest" description="Disordered" evidence="5">
    <location>
        <begin position="821"/>
        <end position="842"/>
    </location>
</feature>
<feature type="domain" description="eIF3a PCI" evidence="6">
    <location>
        <begin position="13"/>
        <end position="398"/>
    </location>
</feature>
<organism evidence="7 8">
    <name type="scientific">Cafeteria roenbergensis</name>
    <name type="common">Marine flagellate</name>
    <dbReference type="NCBI Taxonomy" id="33653"/>
    <lineage>
        <taxon>Eukaryota</taxon>
        <taxon>Sar</taxon>
        <taxon>Stramenopiles</taxon>
        <taxon>Bigyra</taxon>
        <taxon>Opalozoa</taxon>
        <taxon>Bicosoecida</taxon>
        <taxon>Cafeteriaceae</taxon>
        <taxon>Cafeteria</taxon>
    </lineage>
</organism>
<dbReference type="AlphaFoldDB" id="A0A5A8EF68"/>
<dbReference type="GO" id="GO:0002188">
    <property type="term" value="P:translation reinitiation"/>
    <property type="evidence" value="ECO:0007669"/>
    <property type="project" value="TreeGrafter"/>
</dbReference>
<dbReference type="GO" id="GO:0071540">
    <property type="term" value="C:eukaryotic translation initiation factor 3 complex, eIF3e"/>
    <property type="evidence" value="ECO:0007669"/>
    <property type="project" value="TreeGrafter"/>
</dbReference>
<feature type="coiled-coil region" evidence="4">
    <location>
        <begin position="621"/>
        <end position="722"/>
    </location>
</feature>
<dbReference type="GO" id="GO:0071541">
    <property type="term" value="C:eukaryotic translation initiation factor 3 complex, eIF3m"/>
    <property type="evidence" value="ECO:0007669"/>
    <property type="project" value="TreeGrafter"/>
</dbReference>
<reference evidence="7 8" key="1">
    <citation type="submission" date="2019-07" db="EMBL/GenBank/DDBJ databases">
        <title>Genomes of Cafeteria roenbergensis.</title>
        <authorList>
            <person name="Fischer M.G."/>
            <person name="Hackl T."/>
            <person name="Roman M."/>
        </authorList>
    </citation>
    <scope>NUCLEOTIDE SEQUENCE [LARGE SCALE GENOMIC DNA]</scope>
    <source>
        <strain evidence="7 8">E4-10P</strain>
    </source>
</reference>
<dbReference type="PANTHER" id="PTHR14005">
    <property type="entry name" value="EUKARYOTIC TRANSLATION INITIATION FACTOR 3, THETA SUBUNIT"/>
    <property type="match status" value="1"/>
</dbReference>
<sequence>MSGFRRQPQPLSALNRAEQFQKVGQPKEAMKTLLEFISNKRNTRTWTSSHEALMMALMTLTVELKDAPAAKDALYHYRIMTMASVPGSLENVVLHLVDMVESRCEAQRELVGDSATLDEVEDLEQDRGPEDLLMAVAAAEDDDELRTHREALVPMVRHGWESFRHVLEALRKLPELERVYHDVAVRGLRFLASFKRASEFRRLCGAMRYHLIDSMTAANEGDGFSPESLRRHLQTRFEQLARCASLSLWNEAFRTAETIHEIIDFSGELPDPAFMAAYYDRLAAVFWVSENFLFHAYACYRRCLVNAEGDDAEELATRALLASVVIPRFAKGGDAEADALEGDSERDTKARLAALLAFSSTPSRASLMEDIRSSDLVEAASPAARDLFRVLEESFAPLDLSAKVAAAMDTVMGASAAAAAAAAASDAAVSGALSSSAAAAAGAVSSADVMRGGDFTLGTYRRRISEQAVMRQVTQLSRAYSTISLKALFDMLAPLGLARTDAEHLIISAVRARALDLRVDHRTGVCRFARDEFHGAALRSHLATLGRRLQSAVALAAESAPSLAEDERFAAAAGLTLKDSARRTDVFATARKALPAVHEASTNRAQAIRKFRDDVASAKAVKELQARLALAQEEQEIQARRARLEEEAAAQRAKQLAKEEEERRRRQEVADLLKQLEAIGVTEAHGIEPGEDAKEAITRLLREKAEAEARRQKELKRSIDERLRRLDYYTRATRAVEATKATQLEEKLTESVTSFVAAERERVERFASTRHARNVLLQQEFHKAKTAWPSIERWVEERNAVAWAETMGPVLEKARRAKATMDAKKREMDERQKKEREERAERARLEEQAEALRAENIARHRGELPGEGGEGGWGRADGSGIVTDGPGAGPSLADTEGNWRRSAGPSIARVTARPFGAADSAPRWGARAEASSGGDDRPEHLRRLGAGTREAAAARRAATGAGGLASGAVVPQAGARPAPGTNLDRALGKGPGGWR</sequence>
<dbReference type="GO" id="GO:0003729">
    <property type="term" value="F:mRNA binding"/>
    <property type="evidence" value="ECO:0007669"/>
    <property type="project" value="TreeGrafter"/>
</dbReference>
<dbReference type="GO" id="GO:0001732">
    <property type="term" value="P:formation of cytoplasmic translation initiation complex"/>
    <property type="evidence" value="ECO:0007669"/>
    <property type="project" value="TreeGrafter"/>
</dbReference>
<evidence type="ECO:0000256" key="2">
    <source>
        <dbReference type="ARBA" id="ARBA00022540"/>
    </source>
</evidence>
<dbReference type="Proteomes" id="UP000322899">
    <property type="component" value="Unassembled WGS sequence"/>
</dbReference>
<dbReference type="InterPro" id="IPR027512">
    <property type="entry name" value="EIF3A"/>
</dbReference>
<dbReference type="InterPro" id="IPR054711">
    <property type="entry name" value="eIF3a_PCI_TPR-like"/>
</dbReference>
<keyword evidence="1" id="KW-0963">Cytoplasm</keyword>
<dbReference type="Pfam" id="PF22591">
    <property type="entry name" value="eIF3a_PCI_TPR-like"/>
    <property type="match status" value="1"/>
</dbReference>
<evidence type="ECO:0000256" key="5">
    <source>
        <dbReference type="SAM" id="MobiDB-lite"/>
    </source>
</evidence>